<reference evidence="1 2" key="1">
    <citation type="submission" date="2015-11" db="EMBL/GenBank/DDBJ databases">
        <authorList>
            <person name="Zhang Y."/>
            <person name="Guo Z."/>
        </authorList>
    </citation>
    <scope>NUCLEOTIDE SEQUENCE [LARGE SCALE GENOMIC DNA]</scope>
    <source>
        <strain evidence="1 2">ChDC F174</strain>
        <plasmid evidence="2">Plasmid unnamed2</plasmid>
    </source>
</reference>
<organism evidence="1">
    <name type="scientific">Fusobacterium hwasookii ChDC F174</name>
    <dbReference type="NCBI Taxonomy" id="1307442"/>
    <lineage>
        <taxon>Bacteria</taxon>
        <taxon>Fusobacteriati</taxon>
        <taxon>Fusobacteriota</taxon>
        <taxon>Fusobacteriia</taxon>
        <taxon>Fusobacteriales</taxon>
        <taxon>Fusobacteriaceae</taxon>
        <taxon>Fusobacterium</taxon>
    </lineage>
</organism>
<protein>
    <submittedName>
        <fullName evidence="1">Uncharacterized protein</fullName>
    </submittedName>
</protein>
<dbReference type="InterPro" id="IPR053842">
    <property type="entry name" value="NikA-like"/>
</dbReference>
<dbReference type="Pfam" id="PF21983">
    <property type="entry name" value="NikA-like"/>
    <property type="match status" value="1"/>
</dbReference>
<dbReference type="OrthoDB" id="485983at2"/>
<dbReference type="Proteomes" id="UP000063275">
    <property type="component" value="Plasmid unnamed2"/>
</dbReference>
<dbReference type="EMBL" id="CP013333">
    <property type="protein sequence ID" value="ALQ41249.1"/>
    <property type="molecule type" value="Genomic_DNA"/>
</dbReference>
<dbReference type="RefSeq" id="WP_029494022.1">
    <property type="nucleotide sequence ID" value="NZ_ATKF01000114.1"/>
</dbReference>
<evidence type="ECO:0000313" key="1">
    <source>
        <dbReference type="EMBL" id="ALQ41249.1"/>
    </source>
</evidence>
<proteinExistence type="predicted"/>
<keyword evidence="1" id="KW-0614">Plasmid</keyword>
<geneLocation type="plasmid" evidence="1">
    <name>unnamed2</name>
</geneLocation>
<accession>A0A0S2ZR38</accession>
<gene>
    <name evidence="1" type="ORF">RN87_11855</name>
</gene>
<name>A0A0S2ZR38_9FUSO</name>
<dbReference type="KEGG" id="fhw:RN87_11855"/>
<sequence>MYNKKLIFRLDEEIEARLKLRSAELGISYAEYIRELISKELLTNNLDTIYSFMLKLDKVYNELNRIGINLNQSVRKINTKSAKDIVLKFEDEVINCCEEITEILEDLGGIDNAINYENSRRKENE</sequence>
<evidence type="ECO:0000313" key="2">
    <source>
        <dbReference type="Proteomes" id="UP000063275"/>
    </source>
</evidence>
<dbReference type="AlphaFoldDB" id="A0A0S2ZR38"/>